<proteinExistence type="predicted"/>
<reference evidence="1 2" key="1">
    <citation type="submission" date="2016-07" db="EMBL/GenBank/DDBJ databases">
        <title>Genome analysis of Sphingobacterium siyangense T12B17.</title>
        <authorList>
            <person name="Xu D."/>
            <person name="Su Y."/>
            <person name="Zheng S."/>
        </authorList>
    </citation>
    <scope>NUCLEOTIDE SEQUENCE [LARGE SCALE GENOMIC DNA]</scope>
    <source>
        <strain evidence="1 2">T12B17</strain>
    </source>
</reference>
<keyword evidence="1" id="KW-0378">Hydrolase</keyword>
<dbReference type="PANTHER" id="PTHR11373">
    <property type="entry name" value="DEOXYNUCLEOSIDE TRIPHOSPHATE TRIPHOSPHOHYDROLASE"/>
    <property type="match status" value="1"/>
</dbReference>
<dbReference type="SUPFAM" id="SSF109604">
    <property type="entry name" value="HD-domain/PDEase-like"/>
    <property type="match status" value="1"/>
</dbReference>
<accession>A0A420G723</accession>
<protein>
    <submittedName>
        <fullName evidence="1">Phosphohydrolase</fullName>
    </submittedName>
</protein>
<evidence type="ECO:0000313" key="1">
    <source>
        <dbReference type="EMBL" id="RKF40948.1"/>
    </source>
</evidence>
<keyword evidence="2" id="KW-1185">Reference proteome</keyword>
<dbReference type="PROSITE" id="PS51831">
    <property type="entry name" value="HD"/>
    <property type="match status" value="1"/>
</dbReference>
<dbReference type="RefSeq" id="WP_120333046.1">
    <property type="nucleotide sequence ID" value="NZ_CP070350.1"/>
</dbReference>
<dbReference type="SMART" id="SM00471">
    <property type="entry name" value="HDc"/>
    <property type="match status" value="1"/>
</dbReference>
<dbReference type="InterPro" id="IPR050135">
    <property type="entry name" value="dGTPase-like"/>
</dbReference>
<dbReference type="EMBL" id="MCAQ01000002">
    <property type="protein sequence ID" value="RKF40948.1"/>
    <property type="molecule type" value="Genomic_DNA"/>
</dbReference>
<dbReference type="Proteomes" id="UP000286402">
    <property type="component" value="Unassembled WGS sequence"/>
</dbReference>
<dbReference type="Gene3D" id="1.10.3210.10">
    <property type="entry name" value="Hypothetical protein af1432"/>
    <property type="match status" value="1"/>
</dbReference>
<sequence length="416" mass="47793">MNKNKIINDPVYGFVAIPTGLVFDLVQHPYFQRLRYIKQVSMTHLVYPGALHTRFQHAIGAMHLMSMALETLRSKGVIISGDEEEAVLSAILLHDIGHGPFSHSLEHSLIEGVSHELLSSLLMDRINNDLGGRLSLAITIFNNKYERKFLHQLVSSQLDVDRMDYLNRDSFFTGVSEGVISFDRIIKMLNVVEDEIVVEYKALYSVEKFLIARRLMYWQVYLHKTVIGAEQLLIKILQRAKYLTAAGHKLFSTPAFHWFLSQQVNKTNFLDDPLHLDWFTRLDDTDIMSAIKTWERHEDPILSAMCQRVMKRNLYRSVMSDKPFLPEYVDLVKAKVQAEMGVAQEDIHYYVFMQEIQNRAYNSSRDQIKILLKSGELVDITEASDLGNLEALSKNVAKYALCYPKEVGYVAITSIK</sequence>
<dbReference type="Pfam" id="PF19276">
    <property type="entry name" value="HD_assoc_2"/>
    <property type="match status" value="1"/>
</dbReference>
<dbReference type="GO" id="GO:0006203">
    <property type="term" value="P:dGTP catabolic process"/>
    <property type="evidence" value="ECO:0007669"/>
    <property type="project" value="TreeGrafter"/>
</dbReference>
<dbReference type="GO" id="GO:0008832">
    <property type="term" value="F:dGTPase activity"/>
    <property type="evidence" value="ECO:0007669"/>
    <property type="project" value="TreeGrafter"/>
</dbReference>
<name>A0A420G723_9SPHI</name>
<dbReference type="CDD" id="cd00077">
    <property type="entry name" value="HDc"/>
    <property type="match status" value="1"/>
</dbReference>
<dbReference type="AlphaFoldDB" id="A0A420G723"/>
<dbReference type="PANTHER" id="PTHR11373:SF4">
    <property type="entry name" value="DEOXYNUCLEOSIDE TRIPHOSPHATE TRIPHOSPHOHYDROLASE SAMHD1"/>
    <property type="match status" value="1"/>
</dbReference>
<dbReference type="InterPro" id="IPR045509">
    <property type="entry name" value="HD_assoc_2"/>
</dbReference>
<comment type="caution">
    <text evidence="1">The sequence shown here is derived from an EMBL/GenBank/DDBJ whole genome shotgun (WGS) entry which is preliminary data.</text>
</comment>
<gene>
    <name evidence="1" type="ORF">BCY89_21185</name>
</gene>
<evidence type="ECO:0000313" key="2">
    <source>
        <dbReference type="Proteomes" id="UP000286402"/>
    </source>
</evidence>
<organism evidence="1 2">
    <name type="scientific">Sphingobacterium siyangense</name>
    <dbReference type="NCBI Taxonomy" id="459529"/>
    <lineage>
        <taxon>Bacteria</taxon>
        <taxon>Pseudomonadati</taxon>
        <taxon>Bacteroidota</taxon>
        <taxon>Sphingobacteriia</taxon>
        <taxon>Sphingobacteriales</taxon>
        <taxon>Sphingobacteriaceae</taxon>
        <taxon>Sphingobacterium</taxon>
    </lineage>
</organism>
<dbReference type="InterPro" id="IPR003607">
    <property type="entry name" value="HD/PDEase_dom"/>
</dbReference>
<dbReference type="Pfam" id="PF01966">
    <property type="entry name" value="HD"/>
    <property type="match status" value="1"/>
</dbReference>
<dbReference type="InterPro" id="IPR006674">
    <property type="entry name" value="HD_domain"/>
</dbReference>